<feature type="transmembrane region" description="Helical" evidence="1">
    <location>
        <begin position="12"/>
        <end position="32"/>
    </location>
</feature>
<keyword evidence="1" id="KW-0472">Membrane</keyword>
<dbReference type="EMBL" id="JBJIAA010000016">
    <property type="protein sequence ID" value="MFL0252268.1"/>
    <property type="molecule type" value="Genomic_DNA"/>
</dbReference>
<evidence type="ECO:0000256" key="1">
    <source>
        <dbReference type="SAM" id="Phobius"/>
    </source>
</evidence>
<keyword evidence="3" id="KW-1185">Reference proteome</keyword>
<reference evidence="2 3" key="1">
    <citation type="submission" date="2024-11" db="EMBL/GenBank/DDBJ databases">
        <authorList>
            <person name="Heng Y.C."/>
            <person name="Lim A.C.H."/>
            <person name="Lee J.K.Y."/>
            <person name="Kittelmann S."/>
        </authorList>
    </citation>
    <scope>NUCLEOTIDE SEQUENCE [LARGE SCALE GENOMIC DNA]</scope>
    <source>
        <strain evidence="2 3">WILCCON 0114</strain>
    </source>
</reference>
<gene>
    <name evidence="2" type="ORF">ACJDT4_17785</name>
</gene>
<sequence>MIKVKREGFTIIEIIAAIAIFAISSSIIVFTIDASAKIYKRENVKFSTSSAVNSLIQQLKAKGVGSPTTGGAINSIADIYALNRKGYVIYFNYEDLPKTLEDTSTYIRGIDEYNPSFEDIKNYKDKISSKKYAAYMEIKREVNKNLNKPDSLNIQWFYNYYTVEIKVWDMDAGSNSIASSSTSVSR</sequence>
<evidence type="ECO:0000313" key="3">
    <source>
        <dbReference type="Proteomes" id="UP001623592"/>
    </source>
</evidence>
<dbReference type="Pfam" id="PF07963">
    <property type="entry name" value="N_methyl"/>
    <property type="match status" value="1"/>
</dbReference>
<accession>A0ABW8TJ37</accession>
<dbReference type="RefSeq" id="WP_406788925.1">
    <property type="nucleotide sequence ID" value="NZ_JBJIAA010000016.1"/>
</dbReference>
<keyword evidence="1" id="KW-0812">Transmembrane</keyword>
<comment type="caution">
    <text evidence="2">The sequence shown here is derived from an EMBL/GenBank/DDBJ whole genome shotgun (WGS) entry which is preliminary data.</text>
</comment>
<dbReference type="Proteomes" id="UP001623592">
    <property type="component" value="Unassembled WGS sequence"/>
</dbReference>
<dbReference type="InterPro" id="IPR012902">
    <property type="entry name" value="N_methyl_site"/>
</dbReference>
<organism evidence="2 3">
    <name type="scientific">Clostridium neuense</name>
    <dbReference type="NCBI Taxonomy" id="1728934"/>
    <lineage>
        <taxon>Bacteria</taxon>
        <taxon>Bacillati</taxon>
        <taxon>Bacillota</taxon>
        <taxon>Clostridia</taxon>
        <taxon>Eubacteriales</taxon>
        <taxon>Clostridiaceae</taxon>
        <taxon>Clostridium</taxon>
    </lineage>
</organism>
<dbReference type="NCBIfam" id="TIGR02532">
    <property type="entry name" value="IV_pilin_GFxxxE"/>
    <property type="match status" value="1"/>
</dbReference>
<keyword evidence="1" id="KW-1133">Transmembrane helix</keyword>
<proteinExistence type="predicted"/>
<evidence type="ECO:0000313" key="2">
    <source>
        <dbReference type="EMBL" id="MFL0252268.1"/>
    </source>
</evidence>
<name>A0ABW8TJ37_9CLOT</name>
<protein>
    <submittedName>
        <fullName evidence="2">Prepilin-type N-terminal cleavage/methylation domain-containing protein</fullName>
    </submittedName>
</protein>